<dbReference type="HOGENOM" id="CLU_3369389_0_0_1"/>
<sequence>MSTTAGVHVWTYACSYQARIFPFMFQIRTKLYECS</sequence>
<evidence type="ECO:0000313" key="1">
    <source>
        <dbReference type="EnsemblPlants" id="KQK88277"/>
    </source>
</evidence>
<dbReference type="AlphaFoldDB" id="K4AP64"/>
<dbReference type="EnsemblPlants" id="KQK88277">
    <property type="protein sequence ID" value="KQK88277"/>
    <property type="gene ID" value="SETIT_040712mg"/>
</dbReference>
<keyword evidence="2" id="KW-1185">Reference proteome</keyword>
<reference evidence="2" key="1">
    <citation type="journal article" date="2012" name="Nat. Biotechnol.">
        <title>Reference genome sequence of the model plant Setaria.</title>
        <authorList>
            <person name="Bennetzen J.L."/>
            <person name="Schmutz J."/>
            <person name="Wang H."/>
            <person name="Percifield R."/>
            <person name="Hawkins J."/>
            <person name="Pontaroli A.C."/>
            <person name="Estep M."/>
            <person name="Feng L."/>
            <person name="Vaughn J.N."/>
            <person name="Grimwood J."/>
            <person name="Jenkins J."/>
            <person name="Barry K."/>
            <person name="Lindquist E."/>
            <person name="Hellsten U."/>
            <person name="Deshpande S."/>
            <person name="Wang X."/>
            <person name="Wu X."/>
            <person name="Mitros T."/>
            <person name="Triplett J."/>
            <person name="Yang X."/>
            <person name="Ye C.Y."/>
            <person name="Mauro-Herrera M."/>
            <person name="Wang L."/>
            <person name="Li P."/>
            <person name="Sharma M."/>
            <person name="Sharma R."/>
            <person name="Ronald P.C."/>
            <person name="Panaud O."/>
            <person name="Kellogg E.A."/>
            <person name="Brutnell T.P."/>
            <person name="Doust A.N."/>
            <person name="Tuskan G.A."/>
            <person name="Rokhsar D."/>
            <person name="Devos K.M."/>
        </authorList>
    </citation>
    <scope>NUCLEOTIDE SEQUENCE [LARGE SCALE GENOMIC DNA]</scope>
    <source>
        <strain evidence="2">cv. Yugu1</strain>
    </source>
</reference>
<dbReference type="InParanoid" id="K4AP64"/>
<proteinExistence type="predicted"/>
<dbReference type="EMBL" id="AGNK02005510">
    <property type="status" value="NOT_ANNOTATED_CDS"/>
    <property type="molecule type" value="Genomic_DNA"/>
</dbReference>
<dbReference type="Gramene" id="KQK88277">
    <property type="protein sequence ID" value="KQK88277"/>
    <property type="gene ID" value="SETIT_040712mg"/>
</dbReference>
<accession>K4AP64</accession>
<dbReference type="Proteomes" id="UP000004995">
    <property type="component" value="Unassembled WGS sequence"/>
</dbReference>
<organism evidence="1 2">
    <name type="scientific">Setaria italica</name>
    <name type="common">Foxtail millet</name>
    <name type="synonym">Panicum italicum</name>
    <dbReference type="NCBI Taxonomy" id="4555"/>
    <lineage>
        <taxon>Eukaryota</taxon>
        <taxon>Viridiplantae</taxon>
        <taxon>Streptophyta</taxon>
        <taxon>Embryophyta</taxon>
        <taxon>Tracheophyta</taxon>
        <taxon>Spermatophyta</taxon>
        <taxon>Magnoliopsida</taxon>
        <taxon>Liliopsida</taxon>
        <taxon>Poales</taxon>
        <taxon>Poaceae</taxon>
        <taxon>PACMAD clade</taxon>
        <taxon>Panicoideae</taxon>
        <taxon>Panicodae</taxon>
        <taxon>Paniceae</taxon>
        <taxon>Cenchrinae</taxon>
        <taxon>Setaria</taxon>
    </lineage>
</organism>
<protein>
    <submittedName>
        <fullName evidence="1">Uncharacterized protein</fullName>
    </submittedName>
</protein>
<name>K4AP64_SETIT</name>
<reference evidence="1" key="2">
    <citation type="submission" date="2018-08" db="UniProtKB">
        <authorList>
            <consortium name="EnsemblPlants"/>
        </authorList>
    </citation>
    <scope>IDENTIFICATION</scope>
    <source>
        <strain evidence="1">Yugu1</strain>
    </source>
</reference>
<evidence type="ECO:0000313" key="2">
    <source>
        <dbReference type="Proteomes" id="UP000004995"/>
    </source>
</evidence>